<evidence type="ECO:0000313" key="2">
    <source>
        <dbReference type="EMBL" id="PWC28080.1"/>
    </source>
</evidence>
<dbReference type="PANTHER" id="PTHR42928">
    <property type="entry name" value="TRICARBOXYLATE-BINDING PROTEIN"/>
    <property type="match status" value="1"/>
</dbReference>
<dbReference type="InterPro" id="IPR042100">
    <property type="entry name" value="Bug_dom1"/>
</dbReference>
<protein>
    <submittedName>
        <fullName evidence="2">Transporter</fullName>
    </submittedName>
</protein>
<dbReference type="RefSeq" id="WP_109517647.1">
    <property type="nucleotide sequence ID" value="NZ_PDOA01000009.1"/>
</dbReference>
<dbReference type="Gene3D" id="3.40.190.150">
    <property type="entry name" value="Bordetella uptake gene, domain 1"/>
    <property type="match status" value="1"/>
</dbReference>
<keyword evidence="3" id="KW-1185">Reference proteome</keyword>
<dbReference type="PIRSF" id="PIRSF017082">
    <property type="entry name" value="YflP"/>
    <property type="match status" value="1"/>
</dbReference>
<name>A0A2U1V2E8_9PROT</name>
<accession>A0A2U1V2E8</accession>
<dbReference type="Gene3D" id="3.40.190.10">
    <property type="entry name" value="Periplasmic binding protein-like II"/>
    <property type="match status" value="1"/>
</dbReference>
<organism evidence="2 3">
    <name type="scientific">Teichococcus aestuarii</name>
    <dbReference type="NCBI Taxonomy" id="568898"/>
    <lineage>
        <taxon>Bacteria</taxon>
        <taxon>Pseudomonadati</taxon>
        <taxon>Pseudomonadota</taxon>
        <taxon>Alphaproteobacteria</taxon>
        <taxon>Acetobacterales</taxon>
        <taxon>Roseomonadaceae</taxon>
        <taxon>Roseomonas</taxon>
    </lineage>
</organism>
<evidence type="ECO:0000313" key="3">
    <source>
        <dbReference type="Proteomes" id="UP000245048"/>
    </source>
</evidence>
<dbReference type="Pfam" id="PF03401">
    <property type="entry name" value="TctC"/>
    <property type="match status" value="1"/>
</dbReference>
<dbReference type="Proteomes" id="UP000245048">
    <property type="component" value="Unassembled WGS sequence"/>
</dbReference>
<dbReference type="CDD" id="cd07012">
    <property type="entry name" value="PBP2_Bug_TTT"/>
    <property type="match status" value="1"/>
</dbReference>
<dbReference type="InterPro" id="IPR005064">
    <property type="entry name" value="BUG"/>
</dbReference>
<dbReference type="SUPFAM" id="SSF53850">
    <property type="entry name" value="Periplasmic binding protein-like II"/>
    <property type="match status" value="1"/>
</dbReference>
<comment type="similarity">
    <text evidence="1">Belongs to the UPF0065 (bug) family.</text>
</comment>
<dbReference type="AlphaFoldDB" id="A0A2U1V2E8"/>
<dbReference type="OrthoDB" id="9780943at2"/>
<proteinExistence type="inferred from homology"/>
<dbReference type="EMBL" id="PDOA01000009">
    <property type="protein sequence ID" value="PWC28080.1"/>
    <property type="molecule type" value="Genomic_DNA"/>
</dbReference>
<gene>
    <name evidence="2" type="ORF">CR165_14095</name>
</gene>
<reference evidence="3" key="1">
    <citation type="submission" date="2017-10" db="EMBL/GenBank/DDBJ databases">
        <authorList>
            <person name="Toshchakov S.V."/>
            <person name="Goeva M.A."/>
        </authorList>
    </citation>
    <scope>NUCLEOTIDE SEQUENCE [LARGE SCALE GENOMIC DNA]</scope>
    <source>
        <strain evidence="3">JR1/69-1-13</strain>
    </source>
</reference>
<evidence type="ECO:0000256" key="1">
    <source>
        <dbReference type="ARBA" id="ARBA00006987"/>
    </source>
</evidence>
<sequence length="339" mass="35185">MDKIEALARGDALPGANAGWRRRAMLSGLGGALLAAPFIRPARAAGFPQRPIEVVTHAGVGGGTDITARMMMMQAPAELGGEMTVVNKTGGSGAAAIAYAASRPKDGHTLLLVTQSHILTMLRMRLPVQFDDLVPLARGTADAQVLMVRAGGPLRSADALREQGRSRSLKIGVTAVGSLDHVASFGFARAAALQPLSAVPFRGGGDIVVNLVGGNIDIGLLNYAEAESQITAGEVRPLLVLSDARIAALPDTPTAKEAGIDFSATVARGYCVLKGTPEDRVAKLREGLVRAMRTPAYGDYLASSGQSADSVAGAEGWARQLAEYQALSREALAELGLAR</sequence>
<dbReference type="PANTHER" id="PTHR42928:SF5">
    <property type="entry name" value="BLR1237 PROTEIN"/>
    <property type="match status" value="1"/>
</dbReference>
<comment type="caution">
    <text evidence="2">The sequence shown here is derived from an EMBL/GenBank/DDBJ whole genome shotgun (WGS) entry which is preliminary data.</text>
</comment>